<reference evidence="2" key="1">
    <citation type="journal article" date="2020" name="Stud. Mycol.">
        <title>101 Dothideomycetes genomes: a test case for predicting lifestyles and emergence of pathogens.</title>
        <authorList>
            <person name="Haridas S."/>
            <person name="Albert R."/>
            <person name="Binder M."/>
            <person name="Bloem J."/>
            <person name="Labutti K."/>
            <person name="Salamov A."/>
            <person name="Andreopoulos B."/>
            <person name="Baker S."/>
            <person name="Barry K."/>
            <person name="Bills G."/>
            <person name="Bluhm B."/>
            <person name="Cannon C."/>
            <person name="Castanera R."/>
            <person name="Culley D."/>
            <person name="Daum C."/>
            <person name="Ezra D."/>
            <person name="Gonzalez J."/>
            <person name="Henrissat B."/>
            <person name="Kuo A."/>
            <person name="Liang C."/>
            <person name="Lipzen A."/>
            <person name="Lutzoni F."/>
            <person name="Magnuson J."/>
            <person name="Mondo S."/>
            <person name="Nolan M."/>
            <person name="Ohm R."/>
            <person name="Pangilinan J."/>
            <person name="Park H.-J."/>
            <person name="Ramirez L."/>
            <person name="Alfaro M."/>
            <person name="Sun H."/>
            <person name="Tritt A."/>
            <person name="Yoshinaga Y."/>
            <person name="Zwiers L.-H."/>
            <person name="Turgeon B."/>
            <person name="Goodwin S."/>
            <person name="Spatafora J."/>
            <person name="Crous P."/>
            <person name="Grigoriev I."/>
        </authorList>
    </citation>
    <scope>NUCLEOTIDE SEQUENCE</scope>
    <source>
        <strain evidence="2">CBS 122681</strain>
    </source>
</reference>
<evidence type="ECO:0000313" key="2">
    <source>
        <dbReference type="EMBL" id="KAF2654666.1"/>
    </source>
</evidence>
<dbReference type="PANTHER" id="PTHR42923">
    <property type="entry name" value="PROTOPORPHYRINOGEN OXIDASE"/>
    <property type="match status" value="1"/>
</dbReference>
<evidence type="ECO:0000256" key="1">
    <source>
        <dbReference type="SAM" id="SignalP"/>
    </source>
</evidence>
<dbReference type="PANTHER" id="PTHR42923:SF26">
    <property type="entry name" value="FMN REDUCTASE LOT6, PUTATIVE (AFU_ORTHOLOGUE AFUA_7G06600)-RELATED"/>
    <property type="match status" value="1"/>
</dbReference>
<dbReference type="GO" id="GO:0016491">
    <property type="term" value="F:oxidoreductase activity"/>
    <property type="evidence" value="ECO:0007669"/>
    <property type="project" value="TreeGrafter"/>
</dbReference>
<dbReference type="Pfam" id="PF13450">
    <property type="entry name" value="NAD_binding_8"/>
    <property type="match status" value="1"/>
</dbReference>
<dbReference type="AlphaFoldDB" id="A0A6A6T441"/>
<dbReference type="SUPFAM" id="SSF51905">
    <property type="entry name" value="FAD/NAD(P)-binding domain"/>
    <property type="match status" value="1"/>
</dbReference>
<keyword evidence="1" id="KW-0732">Signal</keyword>
<dbReference type="Gene3D" id="1.10.405.20">
    <property type="match status" value="1"/>
</dbReference>
<dbReference type="Gene3D" id="3.50.50.60">
    <property type="entry name" value="FAD/NAD(P)-binding domain"/>
    <property type="match status" value="1"/>
</dbReference>
<feature type="chain" id="PRO_5025663516" evidence="1">
    <location>
        <begin position="25"/>
        <end position="474"/>
    </location>
</feature>
<dbReference type="Proteomes" id="UP000799324">
    <property type="component" value="Unassembled WGS sequence"/>
</dbReference>
<protein>
    <submittedName>
        <fullName evidence="2">FAD/NAD(P)-binding domain-containing protein</fullName>
    </submittedName>
</protein>
<keyword evidence="3" id="KW-1185">Reference proteome</keyword>
<dbReference type="InterPro" id="IPR036188">
    <property type="entry name" value="FAD/NAD-bd_sf"/>
</dbReference>
<feature type="signal peptide" evidence="1">
    <location>
        <begin position="1"/>
        <end position="24"/>
    </location>
</feature>
<gene>
    <name evidence="2" type="ORF">K491DRAFT_600330</name>
</gene>
<dbReference type="Gene3D" id="3.30.70.1990">
    <property type="match status" value="1"/>
</dbReference>
<organism evidence="2 3">
    <name type="scientific">Lophiostoma macrostomum CBS 122681</name>
    <dbReference type="NCBI Taxonomy" id="1314788"/>
    <lineage>
        <taxon>Eukaryota</taxon>
        <taxon>Fungi</taxon>
        <taxon>Dikarya</taxon>
        <taxon>Ascomycota</taxon>
        <taxon>Pezizomycotina</taxon>
        <taxon>Dothideomycetes</taxon>
        <taxon>Pleosporomycetidae</taxon>
        <taxon>Pleosporales</taxon>
        <taxon>Lophiostomataceae</taxon>
        <taxon>Lophiostoma</taxon>
    </lineage>
</organism>
<proteinExistence type="predicted"/>
<evidence type="ECO:0000313" key="3">
    <source>
        <dbReference type="Proteomes" id="UP000799324"/>
    </source>
</evidence>
<name>A0A6A6T441_9PLEO</name>
<dbReference type="InterPro" id="IPR050464">
    <property type="entry name" value="Zeta_carotene_desat/Oxidored"/>
</dbReference>
<dbReference type="OrthoDB" id="68575at2759"/>
<sequence length="474" mass="51007">MFGRKNLVRAYVWVLPWSLSQASATVLSRDVVIVGGGASGAHAAVWLRDHGKTIALIEKQNTLGGHTAVYKDPLTGHPLNIGVQAWMEYLNTTSFPTRMGVSTNGSMAFAPVTTKYVDFRTGSPVPNYIPPAAADNTAALKKYLELCEKYADLLIPGFFNFPSPSMIPEDLTISFGEFVAKYNLSAAVPKLYDATVMGVGDFMSVPTMYVMQASGVPMARGLLGLGRAIVPASGNLHELYERVADLLGPDVLYSSTVSSSTRKDDGVTVTVHSVNGSETQIAAKRLLIAIEPTMTNMAPLDMDSNEEQIFGTMKYTTVYAGLIKHPSLEKGTAYVNTVPAAAPSNYSVYPSIAQVGKIGQQVGANGLFVFTAVGTDGDTPESMKRVIEKTIDSMVANGTIPDTNGTTNFPIFADHGMMHSRVSAEELKSGFIQRQLALQGKRNTWYTGAVFSTGYSTVLWAYNEVLLPKLIEGL</sequence>
<dbReference type="EMBL" id="MU004360">
    <property type="protein sequence ID" value="KAF2654666.1"/>
    <property type="molecule type" value="Genomic_DNA"/>
</dbReference>
<accession>A0A6A6T441</accession>